<organism evidence="10 11">
    <name type="scientific">Thiosulfativibrio zosterae</name>
    <dbReference type="NCBI Taxonomy" id="2675053"/>
    <lineage>
        <taxon>Bacteria</taxon>
        <taxon>Pseudomonadati</taxon>
        <taxon>Pseudomonadota</taxon>
        <taxon>Gammaproteobacteria</taxon>
        <taxon>Thiotrichales</taxon>
        <taxon>Piscirickettsiaceae</taxon>
        <taxon>Thiosulfativibrio</taxon>
    </lineage>
</organism>
<evidence type="ECO:0000256" key="6">
    <source>
        <dbReference type="ARBA" id="ARBA00022989"/>
    </source>
</evidence>
<evidence type="ECO:0000256" key="2">
    <source>
        <dbReference type="ARBA" id="ARBA00022448"/>
    </source>
</evidence>
<keyword evidence="11" id="KW-1185">Reference proteome</keyword>
<name>A0A6F8PQK9_9GAMM</name>
<gene>
    <name evidence="10" type="ORF">THMIRHAT_20700</name>
</gene>
<dbReference type="PANTHER" id="PTHR30574:SF1">
    <property type="entry name" value="SULPHUR TRANSPORT DOMAIN-CONTAINING PROTEIN"/>
    <property type="match status" value="1"/>
</dbReference>
<keyword evidence="6 9" id="KW-1133">Transmembrane helix</keyword>
<dbReference type="EMBL" id="AP021888">
    <property type="protein sequence ID" value="BBP44324.1"/>
    <property type="molecule type" value="Genomic_DNA"/>
</dbReference>
<reference evidence="11" key="1">
    <citation type="submission" date="2019-11" db="EMBL/GenBank/DDBJ databases">
        <title>Isolation and characterization of two novel species in the genus Thiomicrorhabdus.</title>
        <authorList>
            <person name="Mochizuki J."/>
            <person name="Kojima H."/>
            <person name="Fukui M."/>
        </authorList>
    </citation>
    <scope>NUCLEOTIDE SEQUENCE [LARGE SCALE GENOMIC DNA]</scope>
    <source>
        <strain evidence="11">AkT22</strain>
    </source>
</reference>
<evidence type="ECO:0000256" key="4">
    <source>
        <dbReference type="ARBA" id="ARBA00022519"/>
    </source>
</evidence>
<sequence>MSIEIWAGWFAGLCIGLFVILHFWVMGKPAGCSTGYGNFCGLITKKVSYFHTGEYRDINNPKLWFLIGIPLGGLISALMSPEPWHLSFDFGMYNQILPQTDAGKAIWLMFGGAMLGFGARLAGACTTGHALVGGAMMNPPSLLAGAVFFMSAFVTTRLLFDAF</sequence>
<evidence type="ECO:0000313" key="11">
    <source>
        <dbReference type="Proteomes" id="UP000501466"/>
    </source>
</evidence>
<comment type="subcellular location">
    <subcellularLocation>
        <location evidence="1">Cell inner membrane</location>
        <topology evidence="1">Multi-pass membrane protein</topology>
    </subcellularLocation>
</comment>
<keyword evidence="5 9" id="KW-0812">Transmembrane</keyword>
<dbReference type="PANTHER" id="PTHR30574">
    <property type="entry name" value="INNER MEMBRANE PROTEIN YEDE"/>
    <property type="match status" value="1"/>
</dbReference>
<dbReference type="GO" id="GO:0005886">
    <property type="term" value="C:plasma membrane"/>
    <property type="evidence" value="ECO:0007669"/>
    <property type="project" value="UniProtKB-SubCell"/>
</dbReference>
<evidence type="ECO:0000256" key="3">
    <source>
        <dbReference type="ARBA" id="ARBA00022475"/>
    </source>
</evidence>
<proteinExistence type="inferred from homology"/>
<feature type="transmembrane region" description="Helical" evidence="9">
    <location>
        <begin position="104"/>
        <end position="122"/>
    </location>
</feature>
<feature type="transmembrane region" description="Helical" evidence="9">
    <location>
        <begin position="63"/>
        <end position="84"/>
    </location>
</feature>
<evidence type="ECO:0000256" key="7">
    <source>
        <dbReference type="ARBA" id="ARBA00023136"/>
    </source>
</evidence>
<comment type="similarity">
    <text evidence="8">Belongs to the TsuA/YedE (TC 9.B.102) family.</text>
</comment>
<dbReference type="InterPro" id="IPR007272">
    <property type="entry name" value="Sulf_transp_TsuA/YedE"/>
</dbReference>
<keyword evidence="3" id="KW-1003">Cell membrane</keyword>
<keyword evidence="2" id="KW-0813">Transport</keyword>
<feature type="transmembrane region" description="Helical" evidence="9">
    <location>
        <begin position="6"/>
        <end position="25"/>
    </location>
</feature>
<dbReference type="Proteomes" id="UP000501466">
    <property type="component" value="Chromosome"/>
</dbReference>
<keyword evidence="4" id="KW-0997">Cell inner membrane</keyword>
<evidence type="ECO:0000256" key="8">
    <source>
        <dbReference type="ARBA" id="ARBA00035655"/>
    </source>
</evidence>
<dbReference type="RefSeq" id="WP_173292050.1">
    <property type="nucleotide sequence ID" value="NZ_AP021888.1"/>
</dbReference>
<dbReference type="Pfam" id="PF04143">
    <property type="entry name" value="Sulf_transp"/>
    <property type="match status" value="1"/>
</dbReference>
<feature type="transmembrane region" description="Helical" evidence="9">
    <location>
        <begin position="142"/>
        <end position="160"/>
    </location>
</feature>
<evidence type="ECO:0000313" key="10">
    <source>
        <dbReference type="EMBL" id="BBP44324.1"/>
    </source>
</evidence>
<evidence type="ECO:0000256" key="1">
    <source>
        <dbReference type="ARBA" id="ARBA00004429"/>
    </source>
</evidence>
<accession>A0A6F8PQK9</accession>
<evidence type="ECO:0000256" key="5">
    <source>
        <dbReference type="ARBA" id="ARBA00022692"/>
    </source>
</evidence>
<dbReference type="KEGG" id="tzo:THMIRHAT_20700"/>
<protein>
    <submittedName>
        <fullName evidence="10">Uncharacterized protein</fullName>
    </submittedName>
</protein>
<keyword evidence="7 9" id="KW-0472">Membrane</keyword>
<evidence type="ECO:0000256" key="9">
    <source>
        <dbReference type="SAM" id="Phobius"/>
    </source>
</evidence>
<dbReference type="AlphaFoldDB" id="A0A6F8PQK9"/>